<keyword evidence="8 18" id="KW-0460">Magnesium</keyword>
<dbReference type="PRINTS" id="PR00502">
    <property type="entry name" value="NUDIXFAMILY"/>
</dbReference>
<dbReference type="PANTHER" id="PTHR47707">
    <property type="entry name" value="8-OXO-DGTP DIPHOSPHATASE"/>
    <property type="match status" value="1"/>
</dbReference>
<evidence type="ECO:0000256" key="7">
    <source>
        <dbReference type="ARBA" id="ARBA00022801"/>
    </source>
</evidence>
<dbReference type="PANTHER" id="PTHR47707:SF1">
    <property type="entry name" value="NUDIX HYDROLASE FAMILY PROTEIN"/>
    <property type="match status" value="1"/>
</dbReference>
<dbReference type="GO" id="GO:0044716">
    <property type="term" value="F:8-oxo-GDP phosphatase activity"/>
    <property type="evidence" value="ECO:0007669"/>
    <property type="project" value="TreeGrafter"/>
</dbReference>
<keyword evidence="9" id="KW-0234">DNA repair</keyword>
<feature type="binding site" evidence="17">
    <location>
        <begin position="31"/>
        <end position="34"/>
    </location>
    <ligand>
        <name>8-oxo-dGTP</name>
        <dbReference type="ChEBI" id="CHEBI:77896"/>
    </ligand>
</feature>
<evidence type="ECO:0000256" key="9">
    <source>
        <dbReference type="ARBA" id="ARBA00023204"/>
    </source>
</evidence>
<dbReference type="Proteomes" id="UP001139721">
    <property type="component" value="Unassembled WGS sequence"/>
</dbReference>
<keyword evidence="3" id="KW-0515">Mutator protein</keyword>
<dbReference type="InterPro" id="IPR020476">
    <property type="entry name" value="Nudix_hydrolase"/>
</dbReference>
<evidence type="ECO:0000256" key="6">
    <source>
        <dbReference type="ARBA" id="ARBA00022763"/>
    </source>
</evidence>
<keyword evidence="5 18" id="KW-0479">Metal-binding</keyword>
<protein>
    <recommendedName>
        <fullName evidence="13">8-oxo-dGTP diphosphatase</fullName>
        <ecNumber evidence="12">3.6.1.55</ecNumber>
    </recommendedName>
    <alternativeName>
        <fullName evidence="16">7,8-dihydro-8-oxoguanine-triphosphatase</fullName>
    </alternativeName>
    <alternativeName>
        <fullName evidence="15">Mutator protein MutT</fullName>
    </alternativeName>
    <alternativeName>
        <fullName evidence="14">dGTP pyrophosphohydrolase</fullName>
    </alternativeName>
</protein>
<evidence type="ECO:0000313" key="20">
    <source>
        <dbReference type="EMBL" id="MCL9684289.1"/>
    </source>
</evidence>
<sequence length="131" mass="14835">MKVAVAIITDEQSRILITQRPFHVPHGGFWEFPGGKLESNEPAEQALIREIREEVGLEIHQCHLLGEITHQYPDKSVQLIVFQVNQFSGTASCMEGQLNMQWIEKDKLNPDDFPEANKGIFDLIPIPEATV</sequence>
<keyword evidence="21" id="KW-1185">Reference proteome</keyword>
<evidence type="ECO:0000256" key="2">
    <source>
        <dbReference type="ARBA" id="ARBA00005582"/>
    </source>
</evidence>
<dbReference type="AlphaFoldDB" id="A0A9X2IAT6"/>
<dbReference type="GO" id="GO:0006281">
    <property type="term" value="P:DNA repair"/>
    <property type="evidence" value="ECO:0007669"/>
    <property type="project" value="UniProtKB-KW"/>
</dbReference>
<evidence type="ECO:0000256" key="1">
    <source>
        <dbReference type="ARBA" id="ARBA00001946"/>
    </source>
</evidence>
<dbReference type="PROSITE" id="PS51462">
    <property type="entry name" value="NUDIX"/>
    <property type="match status" value="1"/>
</dbReference>
<feature type="domain" description="Nudix hydrolase" evidence="19">
    <location>
        <begin position="1"/>
        <end position="127"/>
    </location>
</feature>
<dbReference type="GO" id="GO:0006260">
    <property type="term" value="P:DNA replication"/>
    <property type="evidence" value="ECO:0007669"/>
    <property type="project" value="UniProtKB-KW"/>
</dbReference>
<evidence type="ECO:0000259" key="19">
    <source>
        <dbReference type="PROSITE" id="PS51462"/>
    </source>
</evidence>
<comment type="cofactor">
    <cofactor evidence="1 18">
        <name>Mg(2+)</name>
        <dbReference type="ChEBI" id="CHEBI:18420"/>
    </cofactor>
</comment>
<organism evidence="20 21">
    <name type="scientific">Legionella maioricensis</name>
    <dbReference type="NCBI Taxonomy" id="2896528"/>
    <lineage>
        <taxon>Bacteria</taxon>
        <taxon>Pseudomonadati</taxon>
        <taxon>Pseudomonadota</taxon>
        <taxon>Gammaproteobacteria</taxon>
        <taxon>Legionellales</taxon>
        <taxon>Legionellaceae</taxon>
        <taxon>Legionella</taxon>
    </lineage>
</organism>
<dbReference type="CDD" id="cd03425">
    <property type="entry name" value="NUDIX_MutT_NudA_like"/>
    <property type="match status" value="1"/>
</dbReference>
<evidence type="ECO:0000256" key="8">
    <source>
        <dbReference type="ARBA" id="ARBA00022842"/>
    </source>
</evidence>
<accession>A0A9X2IAT6</accession>
<evidence type="ECO:0000256" key="4">
    <source>
        <dbReference type="ARBA" id="ARBA00022705"/>
    </source>
</evidence>
<dbReference type="InterPro" id="IPR047127">
    <property type="entry name" value="MutT-like"/>
</dbReference>
<evidence type="ECO:0000256" key="5">
    <source>
        <dbReference type="ARBA" id="ARBA00022723"/>
    </source>
</evidence>
<comment type="similarity">
    <text evidence="2">Belongs to the Nudix hydrolase family.</text>
</comment>
<evidence type="ECO:0000256" key="14">
    <source>
        <dbReference type="ARBA" id="ARBA00041592"/>
    </source>
</evidence>
<comment type="catalytic activity">
    <reaction evidence="11">
        <text>8-oxo-GTP + H2O = 8-oxo-GMP + diphosphate + H(+)</text>
        <dbReference type="Rhea" id="RHEA:67616"/>
        <dbReference type="ChEBI" id="CHEBI:15377"/>
        <dbReference type="ChEBI" id="CHEBI:15378"/>
        <dbReference type="ChEBI" id="CHEBI:33019"/>
        <dbReference type="ChEBI" id="CHEBI:143553"/>
        <dbReference type="ChEBI" id="CHEBI:145694"/>
    </reaction>
</comment>
<reference evidence="20" key="1">
    <citation type="submission" date="2021-11" db="EMBL/GenBank/DDBJ databases">
        <title>Legionella maioricencis sp. nov., a new species isolated from hot water samples in Mallorca.</title>
        <authorList>
            <person name="Crespi S."/>
            <person name="Drasar V."/>
            <person name="Salva-Serra F."/>
            <person name="Jaen-Luchoro D."/>
            <person name="Pineiro-Iglesias B."/>
            <person name="Aliaga F."/>
            <person name="Fernandez-Juarez V."/>
            <person name="Coll G."/>
            <person name="Moore E.R.B."/>
            <person name="Bennasar-Figueras A."/>
        </authorList>
    </citation>
    <scope>NUCLEOTIDE SEQUENCE</scope>
    <source>
        <strain evidence="20">HCPI-6</strain>
    </source>
</reference>
<comment type="caution">
    <text evidence="20">The sequence shown here is derived from an EMBL/GenBank/DDBJ whole genome shotgun (WGS) entry which is preliminary data.</text>
</comment>
<dbReference type="InterPro" id="IPR029119">
    <property type="entry name" value="MutY_C"/>
</dbReference>
<evidence type="ECO:0000256" key="3">
    <source>
        <dbReference type="ARBA" id="ARBA00022457"/>
    </source>
</evidence>
<dbReference type="Pfam" id="PF14815">
    <property type="entry name" value="NUDIX_4"/>
    <property type="match status" value="1"/>
</dbReference>
<feature type="binding site" evidence="17">
    <location>
        <position position="20"/>
    </location>
    <ligand>
        <name>8-oxo-dGTP</name>
        <dbReference type="ChEBI" id="CHEBI:77896"/>
    </ligand>
</feature>
<dbReference type="InterPro" id="IPR020084">
    <property type="entry name" value="NUDIX_hydrolase_CS"/>
</dbReference>
<evidence type="ECO:0000256" key="12">
    <source>
        <dbReference type="ARBA" id="ARBA00038905"/>
    </source>
</evidence>
<feature type="binding site" evidence="17">
    <location>
        <position position="117"/>
    </location>
    <ligand>
        <name>8-oxo-dGTP</name>
        <dbReference type="ChEBI" id="CHEBI:77896"/>
    </ligand>
</feature>
<feature type="binding site" evidence="18">
    <location>
        <position position="54"/>
    </location>
    <ligand>
        <name>Mg(2+)</name>
        <dbReference type="ChEBI" id="CHEBI:18420"/>
    </ligand>
</feature>
<keyword evidence="7" id="KW-0378">Hydrolase</keyword>
<dbReference type="EC" id="3.6.1.55" evidence="12"/>
<proteinExistence type="inferred from homology"/>
<evidence type="ECO:0000256" key="11">
    <source>
        <dbReference type="ARBA" id="ARBA00036904"/>
    </source>
</evidence>
<dbReference type="NCBIfam" id="TIGR00586">
    <property type="entry name" value="mutt"/>
    <property type="match status" value="1"/>
</dbReference>
<evidence type="ECO:0000313" key="21">
    <source>
        <dbReference type="Proteomes" id="UP001139721"/>
    </source>
</evidence>
<evidence type="ECO:0000256" key="10">
    <source>
        <dbReference type="ARBA" id="ARBA00035861"/>
    </source>
</evidence>
<dbReference type="GO" id="GO:0035539">
    <property type="term" value="F:8-oxo-7,8-dihydrodeoxyguanosine triphosphate pyrophosphatase activity"/>
    <property type="evidence" value="ECO:0007669"/>
    <property type="project" value="UniProtKB-EC"/>
</dbReference>
<keyword evidence="6" id="KW-0227">DNA damage</keyword>
<dbReference type="SUPFAM" id="SSF55811">
    <property type="entry name" value="Nudix"/>
    <property type="match status" value="1"/>
</dbReference>
<dbReference type="InterPro" id="IPR003561">
    <property type="entry name" value="Mutator_MutT"/>
</dbReference>
<dbReference type="EMBL" id="JAJKBJ010000009">
    <property type="protein sequence ID" value="MCL9684289.1"/>
    <property type="molecule type" value="Genomic_DNA"/>
</dbReference>
<evidence type="ECO:0000256" key="17">
    <source>
        <dbReference type="PIRSR" id="PIRSR603561-1"/>
    </source>
</evidence>
<keyword evidence="4" id="KW-0235">DNA replication</keyword>
<evidence type="ECO:0000256" key="18">
    <source>
        <dbReference type="PIRSR" id="PIRSR603561-2"/>
    </source>
</evidence>
<dbReference type="InterPro" id="IPR015797">
    <property type="entry name" value="NUDIX_hydrolase-like_dom_sf"/>
</dbReference>
<evidence type="ECO:0000256" key="15">
    <source>
        <dbReference type="ARBA" id="ARBA00041979"/>
    </source>
</evidence>
<dbReference type="RefSeq" id="WP_250421194.1">
    <property type="nucleotide sequence ID" value="NZ_JAJKBJ010000009.1"/>
</dbReference>
<evidence type="ECO:0000256" key="16">
    <source>
        <dbReference type="ARBA" id="ARBA00042798"/>
    </source>
</evidence>
<dbReference type="GO" id="GO:0044715">
    <property type="term" value="F:8-oxo-dGDP phosphatase activity"/>
    <property type="evidence" value="ECO:0007669"/>
    <property type="project" value="TreeGrafter"/>
</dbReference>
<dbReference type="GO" id="GO:0008413">
    <property type="term" value="F:8-oxo-7,8-dihydroguanosine triphosphate pyrophosphatase activity"/>
    <property type="evidence" value="ECO:0007669"/>
    <property type="project" value="InterPro"/>
</dbReference>
<dbReference type="GO" id="GO:0046872">
    <property type="term" value="F:metal ion binding"/>
    <property type="evidence" value="ECO:0007669"/>
    <property type="project" value="UniProtKB-KW"/>
</dbReference>
<gene>
    <name evidence="20" type="primary">mutT</name>
    <name evidence="20" type="ORF">LOX96_09310</name>
</gene>
<dbReference type="PROSITE" id="PS00893">
    <property type="entry name" value="NUDIX_BOX"/>
    <property type="match status" value="1"/>
</dbReference>
<feature type="binding site" evidence="18">
    <location>
        <position position="34"/>
    </location>
    <ligand>
        <name>Mg(2+)</name>
        <dbReference type="ChEBI" id="CHEBI:18420"/>
    </ligand>
</feature>
<dbReference type="Gene3D" id="3.90.79.10">
    <property type="entry name" value="Nucleoside Triphosphate Pyrophosphohydrolase"/>
    <property type="match status" value="1"/>
</dbReference>
<name>A0A9X2IAT6_9GAMM</name>
<dbReference type="InterPro" id="IPR000086">
    <property type="entry name" value="NUDIX_hydrolase_dom"/>
</dbReference>
<evidence type="ECO:0000256" key="13">
    <source>
        <dbReference type="ARBA" id="ARBA00040794"/>
    </source>
</evidence>
<comment type="catalytic activity">
    <reaction evidence="10">
        <text>8-oxo-dGTP + H2O = 8-oxo-dGMP + diphosphate + H(+)</text>
        <dbReference type="Rhea" id="RHEA:31575"/>
        <dbReference type="ChEBI" id="CHEBI:15377"/>
        <dbReference type="ChEBI" id="CHEBI:15378"/>
        <dbReference type="ChEBI" id="CHEBI:33019"/>
        <dbReference type="ChEBI" id="CHEBI:63224"/>
        <dbReference type="ChEBI" id="CHEBI:77896"/>
        <dbReference type="EC" id="3.6.1.55"/>
    </reaction>
</comment>